<protein>
    <submittedName>
        <fullName evidence="1">Uncharacterized protein</fullName>
    </submittedName>
</protein>
<dbReference type="EMBL" id="JACYGY010000002">
    <property type="protein sequence ID" value="MBE9466287.1"/>
    <property type="molecule type" value="Genomic_DNA"/>
</dbReference>
<accession>A0ABR9WL91</accession>
<dbReference type="Proteomes" id="UP000634134">
    <property type="component" value="Unassembled WGS sequence"/>
</dbReference>
<organism evidence="1 2">
    <name type="scientific">Dyadobacter subterraneus</name>
    <dbReference type="NCBI Taxonomy" id="2773304"/>
    <lineage>
        <taxon>Bacteria</taxon>
        <taxon>Pseudomonadati</taxon>
        <taxon>Bacteroidota</taxon>
        <taxon>Cytophagia</taxon>
        <taxon>Cytophagales</taxon>
        <taxon>Spirosomataceae</taxon>
        <taxon>Dyadobacter</taxon>
    </lineage>
</organism>
<reference evidence="2" key="1">
    <citation type="submission" date="2023-07" db="EMBL/GenBank/DDBJ databases">
        <title>Dyadobacter sp. nov 'subterranea' isolated from contaminted grondwater.</title>
        <authorList>
            <person name="Szabo I."/>
            <person name="Al-Omari J."/>
            <person name="Szerdahelyi S.G."/>
            <person name="Rado J."/>
        </authorList>
    </citation>
    <scope>NUCLEOTIDE SEQUENCE [LARGE SCALE GENOMIC DNA]</scope>
    <source>
        <strain evidence="2">UP-52</strain>
    </source>
</reference>
<gene>
    <name evidence="1" type="ORF">IEE83_30840</name>
</gene>
<dbReference type="RefSeq" id="WP_379992933.1">
    <property type="nucleotide sequence ID" value="NZ_JBHSRU010000028.1"/>
</dbReference>
<evidence type="ECO:0000313" key="1">
    <source>
        <dbReference type="EMBL" id="MBE9466287.1"/>
    </source>
</evidence>
<sequence length="52" mass="5940">MDWNLNALEGFNKINFTSDEIPPLTSTGQVNLHNSAYVIHAGIYVILQREFF</sequence>
<proteinExistence type="predicted"/>
<name>A0ABR9WL91_9BACT</name>
<keyword evidence="2" id="KW-1185">Reference proteome</keyword>
<evidence type="ECO:0000313" key="2">
    <source>
        <dbReference type="Proteomes" id="UP000634134"/>
    </source>
</evidence>
<comment type="caution">
    <text evidence="1">The sequence shown here is derived from an EMBL/GenBank/DDBJ whole genome shotgun (WGS) entry which is preliminary data.</text>
</comment>